<dbReference type="InterPro" id="IPR016040">
    <property type="entry name" value="NAD(P)-bd_dom"/>
</dbReference>
<accession>A0ABZ2ZAD4</accession>
<dbReference type="SUPFAM" id="SSF51735">
    <property type="entry name" value="NAD(P)-binding Rossmann-fold domains"/>
    <property type="match status" value="1"/>
</dbReference>
<evidence type="ECO:0000313" key="2">
    <source>
        <dbReference type="EMBL" id="WZN48668.1"/>
    </source>
</evidence>
<dbReference type="Pfam" id="PF13460">
    <property type="entry name" value="NAD_binding_10"/>
    <property type="match status" value="1"/>
</dbReference>
<organism evidence="2 3">
    <name type="scientific">Chitinophaga caseinilytica</name>
    <dbReference type="NCBI Taxonomy" id="2267521"/>
    <lineage>
        <taxon>Bacteria</taxon>
        <taxon>Pseudomonadati</taxon>
        <taxon>Bacteroidota</taxon>
        <taxon>Chitinophagia</taxon>
        <taxon>Chitinophagales</taxon>
        <taxon>Chitinophagaceae</taxon>
        <taxon>Chitinophaga</taxon>
    </lineage>
</organism>
<name>A0ABZ2ZAD4_9BACT</name>
<proteinExistence type="predicted"/>
<evidence type="ECO:0000313" key="3">
    <source>
        <dbReference type="Proteomes" id="UP001449657"/>
    </source>
</evidence>
<dbReference type="InterPro" id="IPR036291">
    <property type="entry name" value="NAD(P)-bd_dom_sf"/>
</dbReference>
<dbReference type="EMBL" id="CP150096">
    <property type="protein sequence ID" value="WZN48668.1"/>
    <property type="molecule type" value="Genomic_DNA"/>
</dbReference>
<dbReference type="Proteomes" id="UP001449657">
    <property type="component" value="Chromosome"/>
</dbReference>
<feature type="domain" description="NAD(P)-binding" evidence="1">
    <location>
        <begin position="9"/>
        <end position="137"/>
    </location>
</feature>
<keyword evidence="3" id="KW-1185">Reference proteome</keyword>
<dbReference type="Gene3D" id="3.40.50.720">
    <property type="entry name" value="NAD(P)-binding Rossmann-like Domain"/>
    <property type="match status" value="1"/>
</dbReference>
<protein>
    <submittedName>
        <fullName evidence="2">NAD(P)H-binding protein</fullName>
    </submittedName>
</protein>
<sequence length="224" mass="24776">MPGTAIVIGATGLVGSLLVQDLLENSGYEKVKALVRKPLPFRDGKLEQIVVDFTDEAALQSVLHGDVLFCCIGTTIKKAGSEEAFIAVDYAIPVRCGTIARKNGIRQFHLVSSIGAQASSKNFYLRTKGRTEAALRALEFPAMFIYQPSFLIGNRKEMRFGEQVALWVMPVFGCLLRGRWAKYRPAKAEDVAKKMRELSEKGEPGVHYVLFHQAKTTHNPHPGE</sequence>
<dbReference type="PANTHER" id="PTHR14097:SF7">
    <property type="entry name" value="OXIDOREDUCTASE HTATIP2"/>
    <property type="match status" value="1"/>
</dbReference>
<dbReference type="RefSeq" id="WP_341843254.1">
    <property type="nucleotide sequence ID" value="NZ_CP149792.1"/>
</dbReference>
<dbReference type="PANTHER" id="PTHR14097">
    <property type="entry name" value="OXIDOREDUCTASE HTATIP2"/>
    <property type="match status" value="1"/>
</dbReference>
<evidence type="ECO:0000259" key="1">
    <source>
        <dbReference type="Pfam" id="PF13460"/>
    </source>
</evidence>
<reference evidence="2 3" key="1">
    <citation type="submission" date="2024-03" db="EMBL/GenBank/DDBJ databases">
        <title>Chitinophaga caseinilytica sp. nov., a casein hydrolysing bacterium isolated from forest soil.</title>
        <authorList>
            <person name="Lee D.S."/>
            <person name="Han D.M."/>
            <person name="Baek J.H."/>
            <person name="Choi D.G."/>
            <person name="Jeon J.H."/>
            <person name="Jeon C.O."/>
        </authorList>
    </citation>
    <scope>NUCLEOTIDE SEQUENCE [LARGE SCALE GENOMIC DNA]</scope>
    <source>
        <strain evidence="2 3">KACC 19118</strain>
    </source>
</reference>
<gene>
    <name evidence="2" type="ORF">WJU22_10835</name>
</gene>